<name>A0ABX7I624_9BACT</name>
<proteinExistence type="predicted"/>
<dbReference type="RefSeq" id="WP_204662734.1">
    <property type="nucleotide sequence ID" value="NZ_CP056775.1"/>
</dbReference>
<evidence type="ECO:0000259" key="7">
    <source>
        <dbReference type="SMART" id="SM00563"/>
    </source>
</evidence>
<protein>
    <submittedName>
        <fullName evidence="8">1-acyl-sn-glycerol-3-phosphate acyltransferase</fullName>
    </submittedName>
</protein>
<feature type="transmembrane region" description="Helical" evidence="6">
    <location>
        <begin position="361"/>
        <end position="382"/>
    </location>
</feature>
<evidence type="ECO:0000256" key="5">
    <source>
        <dbReference type="ARBA" id="ARBA00023136"/>
    </source>
</evidence>
<dbReference type="PANTHER" id="PTHR33406:SF13">
    <property type="entry name" value="MEMBRANE PROTEIN YDFJ"/>
    <property type="match status" value="1"/>
</dbReference>
<evidence type="ECO:0000256" key="2">
    <source>
        <dbReference type="ARBA" id="ARBA00022475"/>
    </source>
</evidence>
<evidence type="ECO:0000256" key="3">
    <source>
        <dbReference type="ARBA" id="ARBA00022692"/>
    </source>
</evidence>
<keyword evidence="5 6" id="KW-0472">Membrane</keyword>
<dbReference type="Pfam" id="PF13847">
    <property type="entry name" value="Methyltransf_31"/>
    <property type="match status" value="1"/>
</dbReference>
<keyword evidence="8" id="KW-0808">Transferase</keyword>
<dbReference type="Pfam" id="PF03176">
    <property type="entry name" value="MMPL"/>
    <property type="match status" value="2"/>
</dbReference>
<organism evidence="8 9">
    <name type="scientific">Dyadobacter sandarakinus</name>
    <dbReference type="NCBI Taxonomy" id="2747268"/>
    <lineage>
        <taxon>Bacteria</taxon>
        <taxon>Pseudomonadati</taxon>
        <taxon>Bacteroidota</taxon>
        <taxon>Cytophagia</taxon>
        <taxon>Cytophagales</taxon>
        <taxon>Spirosomataceae</taxon>
        <taxon>Dyadobacter</taxon>
    </lineage>
</organism>
<dbReference type="InterPro" id="IPR029063">
    <property type="entry name" value="SAM-dependent_MTases_sf"/>
</dbReference>
<dbReference type="InterPro" id="IPR002123">
    <property type="entry name" value="Plipid/glycerol_acylTrfase"/>
</dbReference>
<keyword evidence="9" id="KW-1185">Reference proteome</keyword>
<keyword evidence="8" id="KW-0012">Acyltransferase</keyword>
<feature type="transmembrane region" description="Helical" evidence="6">
    <location>
        <begin position="658"/>
        <end position="677"/>
    </location>
</feature>
<dbReference type="EMBL" id="CP056775">
    <property type="protein sequence ID" value="QRR00942.1"/>
    <property type="molecule type" value="Genomic_DNA"/>
</dbReference>
<feature type="transmembrane region" description="Helical" evidence="6">
    <location>
        <begin position="269"/>
        <end position="287"/>
    </location>
</feature>
<evidence type="ECO:0000256" key="4">
    <source>
        <dbReference type="ARBA" id="ARBA00022989"/>
    </source>
</evidence>
<dbReference type="Gene3D" id="1.20.1640.10">
    <property type="entry name" value="Multidrug efflux transporter AcrB transmembrane domain"/>
    <property type="match status" value="2"/>
</dbReference>
<accession>A0ABX7I624</accession>
<feature type="transmembrane region" description="Helical" evidence="6">
    <location>
        <begin position="294"/>
        <end position="314"/>
    </location>
</feature>
<comment type="subcellular location">
    <subcellularLocation>
        <location evidence="1">Cell membrane</location>
        <topology evidence="1">Multi-pass membrane protein</topology>
    </subcellularLocation>
</comment>
<sequence>MIGDLLLRLHKLLTGHKSVFFSALLLLVIFLCFGISRLRVTESIFATLPKGKSFEEFNRLIESKNIINQIVFSIHVPEESTTDDARALVQAFADSMSAHTSGLVTNVQAERPYVQEDLYQYAFAHFPELIDSAYYRYIALKIHPDSIRKSVAGVRKQLLNPGGSFLKQFIINDPLNLTTPYFRLLNANNNAGGMTLDDGLMFSKDRSTVLVFASTAYDSGNSDQNVVLFNKMEAFRTRWNKHYPKHQFSYFGTFEISARNALQVKKDSYFTSMVAMGLILLLLVLYYRKLLIPLYLILPGLFGCVFALGITGYVRPEVSGISLATSAVIFGILLDYAFHFFTHLRHTRSIPLAIREVSSPLLTGSFTTIMAFGALTFANSAVLKDFGFFSSLALLGAAAFTLIVLPVVLAAFSFDYRSSPAVRIFTLPSLPRFSRKILAAIVAVLTLVFLYYAQFTQFDSSFDNLSIQNPDLSRREEQLTGINPHAEKRLYVFATHASFWQAAGINYRIYEELSRLRSANQITSFASSGTFLLPAEVSLARNSAWHSFWNMKRKEKTFGALDRAAAQSGFNAFAFNDFKQWIAGQYQAPVPLDTIFTELGIHNLIDTKPEKTTLISTLIVPNEKLAAVKSELRQIQGAELFDRGELAGELLTLVKNDFNYLLLVSAGIVFLTLLLVYGRLELTLLSFLPMVISWIWILGIAALLDIRFNFVNVIVTTFIFGLGDDFSIFVTDGLLSKYKYGRDTLRSYQSAILLSATTTIIGTGALFFAEHPAIHSVSVISVLGILCILLISFIVQPVLFGLFVSHRTRRGKAPVTLLPFILSVSSFLYFLVGCLLLQIILLILILLPFSRKRKVAMLNRCIAFFAKTVIYSGPHVKKRFRGLENLDSSRPVILIANHTSFLDILLAIMLSPKIVLMVKSWVYKSPFFGPVIRYAGYVYTDDGAEENIEKLRQLVADGYSLLIFPEGTRSDHGDMGRFHKGAFFLAGQLGLDIQPVLIHGPADVLPKNDFLISSGELHVRVLPPLQLHSGAWGTQLRDQTRNISAHFKSEYAAFRNEVETTSYLKHKIFTNYVFKGPVLEWYFRIKWRLESANFARYNTLVGARNNILDIGCGYGYLSFYLHYKNENRLITGLDYDEEKISIAQHSYHKNTRLTFHQGNALDTDFGRQDVIFLNDVLHYLSAPDQHKVLESCVSALNPGGIIFLRDGVTDDQQKHRQTLTTERLSTGLFSFNKKENDFHFFSSAYIREFAGRHGLSCEMQAHSTTTSNVLFILRSAGEMPAEK</sequence>
<dbReference type="Pfam" id="PF01553">
    <property type="entry name" value="Acyltransferase"/>
    <property type="match status" value="1"/>
</dbReference>
<dbReference type="InterPro" id="IPR025714">
    <property type="entry name" value="Methyltranfer_dom"/>
</dbReference>
<evidence type="ECO:0000256" key="1">
    <source>
        <dbReference type="ARBA" id="ARBA00004651"/>
    </source>
</evidence>
<feature type="transmembrane region" description="Helical" evidence="6">
    <location>
        <begin position="751"/>
        <end position="769"/>
    </location>
</feature>
<dbReference type="CDD" id="cd02440">
    <property type="entry name" value="AdoMet_MTases"/>
    <property type="match status" value="1"/>
</dbReference>
<feature type="transmembrane region" description="Helical" evidence="6">
    <location>
        <begin position="816"/>
        <end position="849"/>
    </location>
</feature>
<feature type="transmembrane region" description="Helical" evidence="6">
    <location>
        <begin position="433"/>
        <end position="453"/>
    </location>
</feature>
<feature type="transmembrane region" description="Helical" evidence="6">
    <location>
        <begin position="320"/>
        <end position="341"/>
    </location>
</feature>
<keyword evidence="3 6" id="KW-0812">Transmembrane</keyword>
<feature type="domain" description="Phospholipid/glycerol acyltransferase" evidence="7">
    <location>
        <begin position="892"/>
        <end position="1001"/>
    </location>
</feature>
<dbReference type="Gene3D" id="3.40.50.150">
    <property type="entry name" value="Vaccinia Virus protein VP39"/>
    <property type="match status" value="1"/>
</dbReference>
<keyword evidence="4 6" id="KW-1133">Transmembrane helix</keyword>
<evidence type="ECO:0000313" key="9">
    <source>
        <dbReference type="Proteomes" id="UP000612680"/>
    </source>
</evidence>
<keyword evidence="2" id="KW-1003">Cell membrane</keyword>
<dbReference type="SUPFAM" id="SSF69593">
    <property type="entry name" value="Glycerol-3-phosphate (1)-acyltransferase"/>
    <property type="match status" value="1"/>
</dbReference>
<reference evidence="8 9" key="1">
    <citation type="submission" date="2020-06" db="EMBL/GenBank/DDBJ databases">
        <title>Dyadobacter sandarakinus sp. nov., isolated from the soil of the Arctic Yellow River Station.</title>
        <authorList>
            <person name="Zhang Y."/>
            <person name="Peng F."/>
        </authorList>
    </citation>
    <scope>NUCLEOTIDE SEQUENCE [LARGE SCALE GENOMIC DNA]</scope>
    <source>
        <strain evidence="8 9">Q3-56</strain>
    </source>
</reference>
<feature type="transmembrane region" description="Helical" evidence="6">
    <location>
        <begin position="684"/>
        <end position="704"/>
    </location>
</feature>
<evidence type="ECO:0000313" key="8">
    <source>
        <dbReference type="EMBL" id="QRR00942.1"/>
    </source>
</evidence>
<gene>
    <name evidence="8" type="ORF">HWI92_08530</name>
</gene>
<dbReference type="CDD" id="cd07989">
    <property type="entry name" value="LPLAT_AGPAT-like"/>
    <property type="match status" value="1"/>
</dbReference>
<feature type="transmembrane region" description="Helical" evidence="6">
    <location>
        <begin position="781"/>
        <end position="804"/>
    </location>
</feature>
<evidence type="ECO:0000256" key="6">
    <source>
        <dbReference type="SAM" id="Phobius"/>
    </source>
</evidence>
<dbReference type="Proteomes" id="UP000612680">
    <property type="component" value="Chromosome"/>
</dbReference>
<feature type="transmembrane region" description="Helical" evidence="6">
    <location>
        <begin position="710"/>
        <end position="730"/>
    </location>
</feature>
<dbReference type="GO" id="GO:0016746">
    <property type="term" value="F:acyltransferase activity"/>
    <property type="evidence" value="ECO:0007669"/>
    <property type="project" value="UniProtKB-KW"/>
</dbReference>
<dbReference type="SUPFAM" id="SSF53335">
    <property type="entry name" value="S-adenosyl-L-methionine-dependent methyltransferases"/>
    <property type="match status" value="1"/>
</dbReference>
<dbReference type="SMART" id="SM00563">
    <property type="entry name" value="PlsC"/>
    <property type="match status" value="1"/>
</dbReference>
<dbReference type="SUPFAM" id="SSF82866">
    <property type="entry name" value="Multidrug efflux transporter AcrB transmembrane domain"/>
    <property type="match status" value="2"/>
</dbReference>
<dbReference type="PANTHER" id="PTHR33406">
    <property type="entry name" value="MEMBRANE PROTEIN MJ1562-RELATED"/>
    <property type="match status" value="1"/>
</dbReference>
<dbReference type="InterPro" id="IPR050545">
    <property type="entry name" value="Mycobact_MmpL"/>
</dbReference>
<feature type="transmembrane region" description="Helical" evidence="6">
    <location>
        <begin position="20"/>
        <end position="40"/>
    </location>
</feature>
<dbReference type="InterPro" id="IPR004869">
    <property type="entry name" value="MMPL_dom"/>
</dbReference>
<feature type="transmembrane region" description="Helical" evidence="6">
    <location>
        <begin position="388"/>
        <end position="412"/>
    </location>
</feature>